<dbReference type="GO" id="GO:0005783">
    <property type="term" value="C:endoplasmic reticulum"/>
    <property type="evidence" value="ECO:0007669"/>
    <property type="project" value="TreeGrafter"/>
</dbReference>
<evidence type="ECO:0000313" key="3">
    <source>
        <dbReference type="Proteomes" id="UP001152484"/>
    </source>
</evidence>
<keyword evidence="3" id="KW-1185">Reference proteome</keyword>
<organism evidence="2 3">
    <name type="scientific">Cuscuta europaea</name>
    <name type="common">European dodder</name>
    <dbReference type="NCBI Taxonomy" id="41803"/>
    <lineage>
        <taxon>Eukaryota</taxon>
        <taxon>Viridiplantae</taxon>
        <taxon>Streptophyta</taxon>
        <taxon>Embryophyta</taxon>
        <taxon>Tracheophyta</taxon>
        <taxon>Spermatophyta</taxon>
        <taxon>Magnoliopsida</taxon>
        <taxon>eudicotyledons</taxon>
        <taxon>Gunneridae</taxon>
        <taxon>Pentapetalae</taxon>
        <taxon>asterids</taxon>
        <taxon>lamiids</taxon>
        <taxon>Solanales</taxon>
        <taxon>Convolvulaceae</taxon>
        <taxon>Cuscuteae</taxon>
        <taxon>Cuscuta</taxon>
        <taxon>Cuscuta subgen. Cuscuta</taxon>
    </lineage>
</organism>
<evidence type="ECO:0000256" key="1">
    <source>
        <dbReference type="SAM" id="Phobius"/>
    </source>
</evidence>
<protein>
    <recommendedName>
        <fullName evidence="4">Translocon-associated protein subunit beta</fullName>
    </recommendedName>
</protein>
<evidence type="ECO:0000313" key="2">
    <source>
        <dbReference type="EMBL" id="CAH9088492.1"/>
    </source>
</evidence>
<sequence>MSTTITQAAVMIVAGALATLFIFAVASEAVSGAPFILAHKKVSLTKLSSGTERVSVTIDVYNQGSGTAYDVTLTDDSWDQGVFYFVTGNTSKSWEKVHAGSAVSHSFELESGKKMTYYGSPSRITYRVASKSKLQEAYSTPILPLEILSEKVGEAKLGLAKSLLSKYGSHISVVLIVALFANAIAAPSKSNAGSGKKRH</sequence>
<feature type="transmembrane region" description="Helical" evidence="1">
    <location>
        <begin position="167"/>
        <end position="188"/>
    </location>
</feature>
<evidence type="ECO:0008006" key="4">
    <source>
        <dbReference type="Google" id="ProtNLM"/>
    </source>
</evidence>
<accession>A0A9P1E9E3</accession>
<dbReference type="Proteomes" id="UP001152484">
    <property type="component" value="Unassembled WGS sequence"/>
</dbReference>
<keyword evidence="1" id="KW-0812">Transmembrane</keyword>
<dbReference type="PANTHER" id="PTHR12861:SF7">
    <property type="entry name" value="TRANSLOCON-ASSOCIATED PROTEIN SUBUNIT BETA-LIKE"/>
    <property type="match status" value="1"/>
</dbReference>
<reference evidence="2" key="1">
    <citation type="submission" date="2022-07" db="EMBL/GenBank/DDBJ databases">
        <authorList>
            <person name="Macas J."/>
            <person name="Novak P."/>
            <person name="Neumann P."/>
        </authorList>
    </citation>
    <scope>NUCLEOTIDE SEQUENCE</scope>
</reference>
<dbReference type="OrthoDB" id="5860827at2759"/>
<comment type="caution">
    <text evidence="2">The sequence shown here is derived from an EMBL/GenBank/DDBJ whole genome shotgun (WGS) entry which is preliminary data.</text>
</comment>
<dbReference type="PANTHER" id="PTHR12861">
    <property type="entry name" value="TRANSLOCON-ASSOCIATED PROTEIN, BETA SUBUNIT PRECURSOR TRAP-BETA SIGNAL SEQUENCE RECEPTOR BETA SUBUNIT"/>
    <property type="match status" value="1"/>
</dbReference>
<keyword evidence="1" id="KW-1133">Transmembrane helix</keyword>
<name>A0A9P1E9E3_CUSEU</name>
<dbReference type="Pfam" id="PF05753">
    <property type="entry name" value="TRAP_beta"/>
    <property type="match status" value="1"/>
</dbReference>
<proteinExistence type="predicted"/>
<gene>
    <name evidence="2" type="ORF">CEURO_LOCUS10499</name>
</gene>
<dbReference type="EMBL" id="CAMAPE010000019">
    <property type="protein sequence ID" value="CAH9088492.1"/>
    <property type="molecule type" value="Genomic_DNA"/>
</dbReference>
<dbReference type="AlphaFoldDB" id="A0A9P1E9E3"/>
<keyword evidence="1" id="KW-0472">Membrane</keyword>